<dbReference type="EMBL" id="CP030057">
    <property type="protein sequence ID" value="QOZ62458.1"/>
    <property type="molecule type" value="Genomic_DNA"/>
</dbReference>
<gene>
    <name evidence="1" type="ORF">GCM10010987_55450</name>
    <name evidence="2" type="ORF">XH86_29725</name>
</gene>
<organism evidence="1 4">
    <name type="scientific">Bradyrhizobium guangdongense</name>
    <dbReference type="NCBI Taxonomy" id="1325090"/>
    <lineage>
        <taxon>Bacteria</taxon>
        <taxon>Pseudomonadati</taxon>
        <taxon>Pseudomonadota</taxon>
        <taxon>Alphaproteobacteria</taxon>
        <taxon>Hyphomicrobiales</taxon>
        <taxon>Nitrobacteraceae</taxon>
        <taxon>Bradyrhizobium</taxon>
    </lineage>
</organism>
<evidence type="ECO:0000313" key="3">
    <source>
        <dbReference type="Proteomes" id="UP000593880"/>
    </source>
</evidence>
<keyword evidence="3" id="KW-1185">Reference proteome</keyword>
<reference evidence="1" key="1">
    <citation type="journal article" date="2014" name="Int. J. Syst. Evol. Microbiol.">
        <title>Complete genome sequence of Corynebacterium casei LMG S-19264T (=DSM 44701T), isolated from a smear-ripened cheese.</title>
        <authorList>
            <consortium name="US DOE Joint Genome Institute (JGI-PGF)"/>
            <person name="Walter F."/>
            <person name="Albersmeier A."/>
            <person name="Kalinowski J."/>
            <person name="Ruckert C."/>
        </authorList>
    </citation>
    <scope>NUCLEOTIDE SEQUENCE</scope>
    <source>
        <strain evidence="1">CGMCC 1.15034</strain>
    </source>
</reference>
<sequence length="76" mass="8219">MDRNILFKCPRTGMNVQHRLSGPSADISEAGNSHLSVTCLACGSVHFVNSATGKLLADESHGRLARAQLDRRERAS</sequence>
<name>A0A410VCG9_9BRAD</name>
<evidence type="ECO:0000313" key="1">
    <source>
        <dbReference type="EMBL" id="GGI29634.1"/>
    </source>
</evidence>
<evidence type="ECO:0000313" key="4">
    <source>
        <dbReference type="Proteomes" id="UP000625079"/>
    </source>
</evidence>
<reference evidence="1" key="3">
    <citation type="submission" date="2022-12" db="EMBL/GenBank/DDBJ databases">
        <authorList>
            <person name="Sun Q."/>
            <person name="Zhou Y."/>
        </authorList>
    </citation>
    <scope>NUCLEOTIDE SEQUENCE</scope>
    <source>
        <strain evidence="1">CGMCC 1.15034</strain>
    </source>
</reference>
<reference evidence="2 3" key="2">
    <citation type="submission" date="2018-06" db="EMBL/GenBank/DDBJ databases">
        <title>Comparative genomics of rhizobia nodulating Arachis hypogaea in China.</title>
        <authorList>
            <person name="Li Y."/>
        </authorList>
    </citation>
    <scope>NUCLEOTIDE SEQUENCE [LARGE SCALE GENOMIC DNA]</scope>
    <source>
        <strain evidence="2 3">CCBAU 51658</strain>
    </source>
</reference>
<dbReference type="EMBL" id="BMHC01000015">
    <property type="protein sequence ID" value="GGI29634.1"/>
    <property type="molecule type" value="Genomic_DNA"/>
</dbReference>
<dbReference type="OrthoDB" id="8242572at2"/>
<dbReference type="Proteomes" id="UP000593880">
    <property type="component" value="Chromosome"/>
</dbReference>
<dbReference type="Proteomes" id="UP000625079">
    <property type="component" value="Unassembled WGS sequence"/>
</dbReference>
<accession>A0A410VCG9</accession>
<proteinExistence type="predicted"/>
<protein>
    <submittedName>
        <fullName evidence="1">Uncharacterized protein</fullName>
    </submittedName>
</protein>
<dbReference type="AlphaFoldDB" id="A0A410VCG9"/>
<evidence type="ECO:0000313" key="2">
    <source>
        <dbReference type="EMBL" id="QOZ62458.1"/>
    </source>
</evidence>